<evidence type="ECO:0000256" key="2">
    <source>
        <dbReference type="ARBA" id="ARBA00022692"/>
    </source>
</evidence>
<dbReference type="PANTHER" id="PTHR43394:SF1">
    <property type="entry name" value="ATP-BINDING CASSETTE SUB-FAMILY B MEMBER 10, MITOCHONDRIAL"/>
    <property type="match status" value="1"/>
</dbReference>
<name>A0A9D2CFU5_9FIRM</name>
<evidence type="ECO:0000256" key="5">
    <source>
        <dbReference type="ARBA" id="ARBA00022989"/>
    </source>
</evidence>
<dbReference type="EMBL" id="DXCO01000001">
    <property type="protein sequence ID" value="HIY77417.1"/>
    <property type="molecule type" value="Genomic_DNA"/>
</dbReference>
<feature type="transmembrane region" description="Helical" evidence="7">
    <location>
        <begin position="26"/>
        <end position="48"/>
    </location>
</feature>
<dbReference type="InterPro" id="IPR011527">
    <property type="entry name" value="ABC1_TM_dom"/>
</dbReference>
<dbReference type="FunFam" id="3.40.50.300:FF:000218">
    <property type="entry name" value="Multidrug ABC transporter ATP-binding protein"/>
    <property type="match status" value="1"/>
</dbReference>
<proteinExistence type="predicted"/>
<dbReference type="PROSITE" id="PS50929">
    <property type="entry name" value="ABC_TM1F"/>
    <property type="match status" value="1"/>
</dbReference>
<evidence type="ECO:0000256" key="7">
    <source>
        <dbReference type="SAM" id="Phobius"/>
    </source>
</evidence>
<feature type="transmembrane region" description="Helical" evidence="7">
    <location>
        <begin position="60"/>
        <end position="85"/>
    </location>
</feature>
<dbReference type="GO" id="GO:0016887">
    <property type="term" value="F:ATP hydrolysis activity"/>
    <property type="evidence" value="ECO:0007669"/>
    <property type="project" value="InterPro"/>
</dbReference>
<keyword evidence="3" id="KW-0547">Nucleotide-binding</keyword>
<accession>A0A9D2CFU5</accession>
<keyword evidence="2 7" id="KW-0812">Transmembrane</keyword>
<dbReference type="InterPro" id="IPR036640">
    <property type="entry name" value="ABC1_TM_sf"/>
</dbReference>
<dbReference type="PANTHER" id="PTHR43394">
    <property type="entry name" value="ATP-DEPENDENT PERMEASE MDL1, MITOCHONDRIAL"/>
    <property type="match status" value="1"/>
</dbReference>
<reference evidence="10" key="1">
    <citation type="journal article" date="2021" name="PeerJ">
        <title>Extensive microbial diversity within the chicken gut microbiome revealed by metagenomics and culture.</title>
        <authorList>
            <person name="Gilroy R."/>
            <person name="Ravi A."/>
            <person name="Getino M."/>
            <person name="Pursley I."/>
            <person name="Horton D.L."/>
            <person name="Alikhan N.F."/>
            <person name="Baker D."/>
            <person name="Gharbi K."/>
            <person name="Hall N."/>
            <person name="Watson M."/>
            <person name="Adriaenssens E.M."/>
            <person name="Foster-Nyarko E."/>
            <person name="Jarju S."/>
            <person name="Secka A."/>
            <person name="Antonio M."/>
            <person name="Oren A."/>
            <person name="Chaudhuri R.R."/>
            <person name="La Ragione R."/>
            <person name="Hildebrand F."/>
            <person name="Pallen M.J."/>
        </authorList>
    </citation>
    <scope>NUCLEOTIDE SEQUENCE</scope>
    <source>
        <strain evidence="10">CHK199-9574</strain>
    </source>
</reference>
<feature type="domain" description="ABC transporter" evidence="8">
    <location>
        <begin position="343"/>
        <end position="581"/>
    </location>
</feature>
<dbReference type="InterPro" id="IPR017871">
    <property type="entry name" value="ABC_transporter-like_CS"/>
</dbReference>
<evidence type="ECO:0000256" key="3">
    <source>
        <dbReference type="ARBA" id="ARBA00022741"/>
    </source>
</evidence>
<protein>
    <submittedName>
        <fullName evidence="10">ABC transporter ATP-binding protein/permease</fullName>
    </submittedName>
</protein>
<evidence type="ECO:0000259" key="8">
    <source>
        <dbReference type="PROSITE" id="PS50893"/>
    </source>
</evidence>
<dbReference type="InterPro" id="IPR003593">
    <property type="entry name" value="AAA+_ATPase"/>
</dbReference>
<evidence type="ECO:0000256" key="1">
    <source>
        <dbReference type="ARBA" id="ARBA00004651"/>
    </source>
</evidence>
<dbReference type="Gene3D" id="1.20.1560.10">
    <property type="entry name" value="ABC transporter type 1, transmembrane domain"/>
    <property type="match status" value="1"/>
</dbReference>
<evidence type="ECO:0000256" key="4">
    <source>
        <dbReference type="ARBA" id="ARBA00022840"/>
    </source>
</evidence>
<keyword evidence="4 10" id="KW-0067">ATP-binding</keyword>
<dbReference type="SUPFAM" id="SSF90123">
    <property type="entry name" value="ABC transporter transmembrane region"/>
    <property type="match status" value="1"/>
</dbReference>
<dbReference type="GO" id="GO:0015421">
    <property type="term" value="F:ABC-type oligopeptide transporter activity"/>
    <property type="evidence" value="ECO:0007669"/>
    <property type="project" value="TreeGrafter"/>
</dbReference>
<dbReference type="PROSITE" id="PS00211">
    <property type="entry name" value="ABC_TRANSPORTER_1"/>
    <property type="match status" value="1"/>
</dbReference>
<comment type="caution">
    <text evidence="10">The sequence shown here is derived from an EMBL/GenBank/DDBJ whole genome shotgun (WGS) entry which is preliminary data.</text>
</comment>
<feature type="domain" description="ABC transmembrane type-1" evidence="9">
    <location>
        <begin position="28"/>
        <end position="310"/>
    </location>
</feature>
<dbReference type="Gene3D" id="3.40.50.300">
    <property type="entry name" value="P-loop containing nucleotide triphosphate hydrolases"/>
    <property type="match status" value="1"/>
</dbReference>
<dbReference type="Proteomes" id="UP000824135">
    <property type="component" value="Unassembled WGS sequence"/>
</dbReference>
<dbReference type="CDD" id="cd18549">
    <property type="entry name" value="ABC_6TM_YwjA_like"/>
    <property type="match status" value="1"/>
</dbReference>
<feature type="transmembrane region" description="Helical" evidence="7">
    <location>
        <begin position="150"/>
        <end position="183"/>
    </location>
</feature>
<organism evidence="10 11">
    <name type="scientific">Candidatus Borkfalkia excrementavium</name>
    <dbReference type="NCBI Taxonomy" id="2838505"/>
    <lineage>
        <taxon>Bacteria</taxon>
        <taxon>Bacillati</taxon>
        <taxon>Bacillota</taxon>
        <taxon>Clostridia</taxon>
        <taxon>Christensenellales</taxon>
        <taxon>Christensenellaceae</taxon>
        <taxon>Candidatus Borkfalkia</taxon>
    </lineage>
</organism>
<evidence type="ECO:0000313" key="10">
    <source>
        <dbReference type="EMBL" id="HIY77417.1"/>
    </source>
</evidence>
<dbReference type="AlphaFoldDB" id="A0A9D2CFU5"/>
<dbReference type="Pfam" id="PF00664">
    <property type="entry name" value="ABC_membrane"/>
    <property type="match status" value="1"/>
</dbReference>
<dbReference type="InterPro" id="IPR039421">
    <property type="entry name" value="Type_1_exporter"/>
</dbReference>
<dbReference type="InterPro" id="IPR003439">
    <property type="entry name" value="ABC_transporter-like_ATP-bd"/>
</dbReference>
<comment type="subcellular location">
    <subcellularLocation>
        <location evidence="1">Cell membrane</location>
        <topology evidence="1">Multi-pass membrane protein</topology>
    </subcellularLocation>
</comment>
<dbReference type="SMART" id="SM00382">
    <property type="entry name" value="AAA"/>
    <property type="match status" value="1"/>
</dbReference>
<dbReference type="PROSITE" id="PS50893">
    <property type="entry name" value="ABC_TRANSPORTER_2"/>
    <property type="match status" value="1"/>
</dbReference>
<evidence type="ECO:0000259" key="9">
    <source>
        <dbReference type="PROSITE" id="PS50929"/>
    </source>
</evidence>
<reference evidence="10" key="2">
    <citation type="submission" date="2021-04" db="EMBL/GenBank/DDBJ databases">
        <authorList>
            <person name="Gilroy R."/>
        </authorList>
    </citation>
    <scope>NUCLEOTIDE SEQUENCE</scope>
    <source>
        <strain evidence="10">CHK199-9574</strain>
    </source>
</reference>
<keyword evidence="6 7" id="KW-0472">Membrane</keyword>
<dbReference type="SUPFAM" id="SSF52540">
    <property type="entry name" value="P-loop containing nucleoside triphosphate hydrolases"/>
    <property type="match status" value="1"/>
</dbReference>
<dbReference type="GO" id="GO:0005886">
    <property type="term" value="C:plasma membrane"/>
    <property type="evidence" value="ECO:0007669"/>
    <property type="project" value="UniProtKB-SubCell"/>
</dbReference>
<dbReference type="GO" id="GO:0005524">
    <property type="term" value="F:ATP binding"/>
    <property type="evidence" value="ECO:0007669"/>
    <property type="project" value="UniProtKB-KW"/>
</dbReference>
<dbReference type="InterPro" id="IPR027417">
    <property type="entry name" value="P-loop_NTPase"/>
</dbReference>
<keyword evidence="5 7" id="KW-1133">Transmembrane helix</keyword>
<dbReference type="Pfam" id="PF00005">
    <property type="entry name" value="ABC_tran"/>
    <property type="match status" value="1"/>
</dbReference>
<evidence type="ECO:0000256" key="6">
    <source>
        <dbReference type="ARBA" id="ARBA00023136"/>
    </source>
</evidence>
<gene>
    <name evidence="10" type="ORF">H9728_00050</name>
</gene>
<feature type="transmembrane region" description="Helical" evidence="7">
    <location>
        <begin position="287"/>
        <end position="305"/>
    </location>
</feature>
<evidence type="ECO:0000313" key="11">
    <source>
        <dbReference type="Proteomes" id="UP000824135"/>
    </source>
</evidence>
<feature type="transmembrane region" description="Helical" evidence="7">
    <location>
        <begin position="256"/>
        <end position="275"/>
    </location>
</feature>
<sequence length="585" mass="65523">MGQDSQKKKKGAIGAFFSYYKPHKKLFALDLICSFTIAVCNLFYPFIARMIMNDFVPDRAIELIIVWAVALLAIYVLKAVLTYVVGFWGHVLGVRIQADMRKQFFSHVERLPFSYFDETKTGTIMSRIVNDLFETSELAHHGPEDTFMSLISIIGSVIMLCFIDPWLALIVILFVPCMVLFAVRMRGRMNGAFRASREKIAEVNASIESSISGIRVSKAYTAESREEEKFDRSNGEFKKARSEAYRYMGMFQGGMGFFNDLLYLIALVAGGLFFYFGRISTGDYTAFILYVTMLLTPIRTLVTLFEQITDGLAGFARFREVMAIPEEADPDHPKEISLMRGDIVFDDVSFSYKSGENRENAVLSHLSFTVREGSTVALVGSSGGGKTTVCHLIPRFYELDGGRISIGGVGIDEVRRSVLRKSIGMVAQDVFLYGGTVRDNIAYGNLDATEEEIVEAARRANIHDFVMSLPDGYDTEVGERGVKLSGGQKQRISIARAFLKDPPILILDEATSALDNMTEMQIQESLSELSKGRTSIVVAHRLSTVKNADEIIVLQEGKIMERGTHEQLIEKGGIYAELYRYQFRD</sequence>